<feature type="compositionally biased region" description="Polar residues" evidence="7">
    <location>
        <begin position="253"/>
        <end position="267"/>
    </location>
</feature>
<dbReference type="SUPFAM" id="SSF50630">
    <property type="entry name" value="Acid proteases"/>
    <property type="match status" value="1"/>
</dbReference>
<dbReference type="GO" id="GO:0006508">
    <property type="term" value="P:proteolysis"/>
    <property type="evidence" value="ECO:0007669"/>
    <property type="project" value="UniProtKB-KW"/>
</dbReference>
<comment type="caution">
    <text evidence="10">The sequence shown here is derived from an EMBL/GenBank/DDBJ whole genome shotgun (WGS) entry which is preliminary data.</text>
</comment>
<dbReference type="Pfam" id="PF00026">
    <property type="entry name" value="Asp"/>
    <property type="match status" value="5"/>
</dbReference>
<feature type="compositionally biased region" description="Polar residues" evidence="7">
    <location>
        <begin position="781"/>
        <end position="793"/>
    </location>
</feature>
<proteinExistence type="inferred from homology"/>
<sequence>MKLSVCISAAILLVLSNTPIDTEAKGLFKIPIEKAHPVVDSTAHSSSKAQGQKSSTFGRWTYALRKYGFSIESTGFYHPKNRGAGHGRGRSEGPGGKGRLVNLEGSKLGSNVRAAQVPLVNHDFDREYFGLVQVGEPPRTFKIDFDTGSSRFVLSSKGCVECSGTTRFDPGASKTFEFIYDDPAIASIQGARPVGSPVSNNGTASYPTTPQQQQSSRQRPLQPKEWHITYGDFTHAEGYLGNDQVIIGGGSGSDETSATQTDSSTGHSGDGEKTGSGNGVGGGDPSSGRLIVQRQQLALVTSESANFDDTIDGIMGLAFGALSSPASSSTLTRPGGNGSKGKSNVPFKSQTVFESMMEQGLVDRGIFSVYLTKQPRGPQGVYLNKPSLESDMAKGDDTNAKDGRTVIDSAGGEVIFGGMDLSRIEDGHELTYTPVTKPKYWQINVENILVNGQLVSLSNSASHSSAWAMSLASDVTAVKHAFHKTKSTGLGREDRTREHRRIRHRNRLLQLQQQQQRQEERPLNFAAIMDTGTTLMIMPQRLAAAVHALIPGARRSSYAWIVPCDLGDMKSSSPWLDLEIEGKRFSIPFQDLVREPAFRVWWDRATSPDEDRRQEVNDQEDHARYEISEEELGSLSEQQQRSAHDHSSPTRLYKAQPHRNKGLAGRMEEEGAGEGEPRMCFSGIQSGGSNFMIIGDVFIKNNYVVFDQENRRIGIAPLKGVKPGNAQQTPVLPDEIESKEKNSSGNNGKVENKRVSKVEETTETSSSGQILGMNAPINMIKVQQPSSQRTPEMTTGWELPDGPTQDMPTELGA</sequence>
<evidence type="ECO:0000256" key="8">
    <source>
        <dbReference type="SAM" id="SignalP"/>
    </source>
</evidence>
<feature type="compositionally biased region" description="Basic and acidic residues" evidence="7">
    <location>
        <begin position="391"/>
        <end position="404"/>
    </location>
</feature>
<feature type="compositionally biased region" description="Low complexity" evidence="7">
    <location>
        <begin position="207"/>
        <end position="221"/>
    </location>
</feature>
<feature type="domain" description="Peptidase A1" evidence="9">
    <location>
        <begin position="128"/>
        <end position="716"/>
    </location>
</feature>
<feature type="compositionally biased region" description="Low complexity" evidence="7">
    <location>
        <begin position="325"/>
        <end position="334"/>
    </location>
</feature>
<evidence type="ECO:0000256" key="1">
    <source>
        <dbReference type="ARBA" id="ARBA00007447"/>
    </source>
</evidence>
<dbReference type="AlphaFoldDB" id="A0A9P6FVA2"/>
<organism evidence="10 11">
    <name type="scientific">Lunasporangiospora selenospora</name>
    <dbReference type="NCBI Taxonomy" id="979761"/>
    <lineage>
        <taxon>Eukaryota</taxon>
        <taxon>Fungi</taxon>
        <taxon>Fungi incertae sedis</taxon>
        <taxon>Mucoromycota</taxon>
        <taxon>Mortierellomycotina</taxon>
        <taxon>Mortierellomycetes</taxon>
        <taxon>Mortierellales</taxon>
        <taxon>Mortierellaceae</taxon>
        <taxon>Lunasporangiospora</taxon>
    </lineage>
</organism>
<reference evidence="10" key="1">
    <citation type="journal article" date="2020" name="Fungal Divers.">
        <title>Resolving the Mortierellaceae phylogeny through synthesis of multi-gene phylogenetics and phylogenomics.</title>
        <authorList>
            <person name="Vandepol N."/>
            <person name="Liber J."/>
            <person name="Desiro A."/>
            <person name="Na H."/>
            <person name="Kennedy M."/>
            <person name="Barry K."/>
            <person name="Grigoriev I.V."/>
            <person name="Miller A.N."/>
            <person name="O'Donnell K."/>
            <person name="Stajich J.E."/>
            <person name="Bonito G."/>
        </authorList>
    </citation>
    <scope>NUCLEOTIDE SEQUENCE</scope>
    <source>
        <strain evidence="10">KOD1015</strain>
    </source>
</reference>
<keyword evidence="5" id="KW-0865">Zymogen</keyword>
<dbReference type="InterPro" id="IPR001461">
    <property type="entry name" value="Aspartic_peptidase_A1"/>
</dbReference>
<feature type="region of interest" description="Disordered" evidence="7">
    <location>
        <begin position="325"/>
        <end position="344"/>
    </location>
</feature>
<dbReference type="Proteomes" id="UP000780801">
    <property type="component" value="Unassembled WGS sequence"/>
</dbReference>
<evidence type="ECO:0000256" key="4">
    <source>
        <dbReference type="ARBA" id="ARBA00022801"/>
    </source>
</evidence>
<dbReference type="InterPro" id="IPR021109">
    <property type="entry name" value="Peptidase_aspartic_dom_sf"/>
</dbReference>
<dbReference type="EMBL" id="JAABOA010001077">
    <property type="protein sequence ID" value="KAF9582367.1"/>
    <property type="molecule type" value="Genomic_DNA"/>
</dbReference>
<evidence type="ECO:0000256" key="2">
    <source>
        <dbReference type="ARBA" id="ARBA00022670"/>
    </source>
</evidence>
<dbReference type="PANTHER" id="PTHR47966">
    <property type="entry name" value="BETA-SITE APP-CLEAVING ENZYME, ISOFORM A-RELATED"/>
    <property type="match status" value="1"/>
</dbReference>
<feature type="region of interest" description="Disordered" evidence="7">
    <location>
        <begin position="190"/>
        <end position="223"/>
    </location>
</feature>
<dbReference type="InterPro" id="IPR034164">
    <property type="entry name" value="Pepsin-like_dom"/>
</dbReference>
<protein>
    <recommendedName>
        <fullName evidence="9">Peptidase A1 domain-containing protein</fullName>
    </recommendedName>
</protein>
<keyword evidence="11" id="KW-1185">Reference proteome</keyword>
<comment type="similarity">
    <text evidence="1">Belongs to the peptidase A1 family.</text>
</comment>
<keyword evidence="6" id="KW-1015">Disulfide bond</keyword>
<feature type="compositionally biased region" description="Basic and acidic residues" evidence="7">
    <location>
        <begin position="750"/>
        <end position="760"/>
    </location>
</feature>
<gene>
    <name evidence="10" type="ORF">BGW38_000294</name>
</gene>
<keyword evidence="4" id="KW-0378">Hydrolase</keyword>
<feature type="region of interest" description="Disordered" evidence="7">
    <location>
        <begin position="483"/>
        <end position="502"/>
    </location>
</feature>
<feature type="compositionally biased region" description="Polar residues" evidence="7">
    <location>
        <begin position="197"/>
        <end position="206"/>
    </location>
</feature>
<evidence type="ECO:0000256" key="7">
    <source>
        <dbReference type="SAM" id="MobiDB-lite"/>
    </source>
</evidence>
<feature type="compositionally biased region" description="Gly residues" evidence="7">
    <location>
        <begin position="274"/>
        <end position="285"/>
    </location>
</feature>
<keyword evidence="2" id="KW-0645">Protease</keyword>
<evidence type="ECO:0000256" key="6">
    <source>
        <dbReference type="ARBA" id="ARBA00023157"/>
    </source>
</evidence>
<feature type="region of interest" description="Disordered" evidence="7">
    <location>
        <begin position="629"/>
        <end position="680"/>
    </location>
</feature>
<feature type="chain" id="PRO_5040324944" description="Peptidase A1 domain-containing protein" evidence="8">
    <location>
        <begin position="25"/>
        <end position="813"/>
    </location>
</feature>
<dbReference type="PROSITE" id="PS51767">
    <property type="entry name" value="PEPTIDASE_A1"/>
    <property type="match status" value="1"/>
</dbReference>
<dbReference type="PANTHER" id="PTHR47966:SF1">
    <property type="entry name" value="ASPARTYL PROTEINASE"/>
    <property type="match status" value="1"/>
</dbReference>
<dbReference type="OrthoDB" id="2747330at2759"/>
<evidence type="ECO:0000256" key="5">
    <source>
        <dbReference type="ARBA" id="ARBA00023145"/>
    </source>
</evidence>
<name>A0A9P6FVA2_9FUNG</name>
<feature type="signal peptide" evidence="8">
    <location>
        <begin position="1"/>
        <end position="24"/>
    </location>
</feature>
<evidence type="ECO:0000313" key="11">
    <source>
        <dbReference type="Proteomes" id="UP000780801"/>
    </source>
</evidence>
<feature type="region of interest" description="Disordered" evidence="7">
    <location>
        <begin position="242"/>
        <end position="288"/>
    </location>
</feature>
<accession>A0A9P6FVA2</accession>
<evidence type="ECO:0000259" key="9">
    <source>
        <dbReference type="PROSITE" id="PS51767"/>
    </source>
</evidence>
<feature type="region of interest" description="Disordered" evidence="7">
    <location>
        <begin position="383"/>
        <end position="404"/>
    </location>
</feature>
<dbReference type="Gene3D" id="2.40.70.10">
    <property type="entry name" value="Acid Proteases"/>
    <property type="match status" value="2"/>
</dbReference>
<keyword evidence="3 8" id="KW-0732">Signal</keyword>
<feature type="region of interest" description="Disordered" evidence="7">
    <location>
        <begin position="718"/>
        <end position="813"/>
    </location>
</feature>
<dbReference type="InterPro" id="IPR033121">
    <property type="entry name" value="PEPTIDASE_A1"/>
</dbReference>
<evidence type="ECO:0000313" key="10">
    <source>
        <dbReference type="EMBL" id="KAF9582367.1"/>
    </source>
</evidence>
<evidence type="ECO:0000256" key="3">
    <source>
        <dbReference type="ARBA" id="ARBA00022729"/>
    </source>
</evidence>
<dbReference type="CDD" id="cd05471">
    <property type="entry name" value="pepsin_like"/>
    <property type="match status" value="1"/>
</dbReference>
<dbReference type="GO" id="GO:0004190">
    <property type="term" value="F:aspartic-type endopeptidase activity"/>
    <property type="evidence" value="ECO:0007669"/>
    <property type="project" value="InterPro"/>
</dbReference>